<dbReference type="AlphaFoldDB" id="A0A8J2PIE5"/>
<accession>A0A8J2PIE5</accession>
<evidence type="ECO:0000259" key="5">
    <source>
        <dbReference type="Pfam" id="PF00082"/>
    </source>
</evidence>
<reference evidence="6" key="1">
    <citation type="submission" date="2021-06" db="EMBL/GenBank/DDBJ databases">
        <authorList>
            <person name="Hodson N. C."/>
            <person name="Mongue J. A."/>
            <person name="Jaron S. K."/>
        </authorList>
    </citation>
    <scope>NUCLEOTIDE SEQUENCE</scope>
</reference>
<feature type="signal peptide" evidence="4">
    <location>
        <begin position="1"/>
        <end position="17"/>
    </location>
</feature>
<keyword evidence="3" id="KW-0378">Hydrolase</keyword>
<evidence type="ECO:0000256" key="1">
    <source>
        <dbReference type="ARBA" id="ARBA00022670"/>
    </source>
</evidence>
<dbReference type="Pfam" id="PF00082">
    <property type="entry name" value="Peptidase_S8"/>
    <property type="match status" value="1"/>
</dbReference>
<feature type="active site" description="Charge relay system" evidence="3">
    <location>
        <position position="184"/>
    </location>
</feature>
<dbReference type="PROSITE" id="PS51892">
    <property type="entry name" value="SUBTILASE"/>
    <property type="match status" value="1"/>
</dbReference>
<keyword evidence="1 3" id="KW-0645">Protease</keyword>
<dbReference type="GO" id="GO:0006508">
    <property type="term" value="P:proteolysis"/>
    <property type="evidence" value="ECO:0007669"/>
    <property type="project" value="UniProtKB-KW"/>
</dbReference>
<feature type="active site" description="Charge relay system" evidence="3">
    <location>
        <position position="220"/>
    </location>
</feature>
<feature type="active site" description="Charge relay system" evidence="3">
    <location>
        <position position="391"/>
    </location>
</feature>
<comment type="caution">
    <text evidence="6">The sequence shown here is derived from an EMBL/GenBank/DDBJ whole genome shotgun (WGS) entry which is preliminary data.</text>
</comment>
<comment type="similarity">
    <text evidence="3">Belongs to the peptidase S8 family.</text>
</comment>
<protein>
    <recommendedName>
        <fullName evidence="5">Peptidase S8/S53 domain-containing protein</fullName>
    </recommendedName>
</protein>
<dbReference type="Proteomes" id="UP000708208">
    <property type="component" value="Unassembled WGS sequence"/>
</dbReference>
<organism evidence="6 7">
    <name type="scientific">Allacma fusca</name>
    <dbReference type="NCBI Taxonomy" id="39272"/>
    <lineage>
        <taxon>Eukaryota</taxon>
        <taxon>Metazoa</taxon>
        <taxon>Ecdysozoa</taxon>
        <taxon>Arthropoda</taxon>
        <taxon>Hexapoda</taxon>
        <taxon>Collembola</taxon>
        <taxon>Symphypleona</taxon>
        <taxon>Sminthuridae</taxon>
        <taxon>Allacma</taxon>
    </lineage>
</organism>
<evidence type="ECO:0000256" key="3">
    <source>
        <dbReference type="PROSITE-ProRule" id="PRU01240"/>
    </source>
</evidence>
<evidence type="ECO:0000256" key="4">
    <source>
        <dbReference type="SAM" id="SignalP"/>
    </source>
</evidence>
<keyword evidence="2 3" id="KW-0720">Serine protease</keyword>
<dbReference type="EMBL" id="CAJVCH010374417">
    <property type="protein sequence ID" value="CAG7816610.1"/>
    <property type="molecule type" value="Genomic_DNA"/>
</dbReference>
<evidence type="ECO:0000256" key="2">
    <source>
        <dbReference type="ARBA" id="ARBA00022825"/>
    </source>
</evidence>
<sequence>MITLLFVSLLIVLEVGSLPSIDQTTLDGFNKNQSGNIIVTMINSTLSLLDGFEPRRFLTRHERLKTIVTDLQEFAKTTQERVMKVLDTEQLLKGFRIESLWITNQIIIWGADLDLVSKLMKLEDILEIKEEAFIPLDEPMDLQILDNLTETNVKEQGWGVQQVQAPDVWNLGETGEGIIVCSIDTGVRASHEALRNNFLGEFGWYDAVQKISEPYDDFGHGTHVMGVIAGSKNIGVAPGSKWSACKACGPGGCSEFLLLVCGQWVACPTFRNGSLSNCSATPHVVSNSWGGEIGNIWYSGVAKVWHMAGIISVFAIGNIGPACGTANSPGDYDNVIGVGASCRNHTVARFSSSGPSKIATRVKPDVSAPGHKILSAYHRHDTAYAILSGSSTASPCAAGVVALLLGKKKSLSFVDVLSALQAGSGRTKSSGYACSDKDDSHFPNYHAGYGRINARKSLERLAYR</sequence>
<keyword evidence="7" id="KW-1185">Reference proteome</keyword>
<dbReference type="PANTHER" id="PTHR43806">
    <property type="entry name" value="PEPTIDASE S8"/>
    <property type="match status" value="1"/>
</dbReference>
<dbReference type="GO" id="GO:0004252">
    <property type="term" value="F:serine-type endopeptidase activity"/>
    <property type="evidence" value="ECO:0007669"/>
    <property type="project" value="UniProtKB-UniRule"/>
</dbReference>
<feature type="domain" description="Peptidase S8/S53" evidence="5">
    <location>
        <begin position="175"/>
        <end position="416"/>
    </location>
</feature>
<dbReference type="InterPro" id="IPR050131">
    <property type="entry name" value="Peptidase_S8_subtilisin-like"/>
</dbReference>
<evidence type="ECO:0000313" key="7">
    <source>
        <dbReference type="Proteomes" id="UP000708208"/>
    </source>
</evidence>
<proteinExistence type="inferred from homology"/>
<feature type="chain" id="PRO_5035211451" description="Peptidase S8/S53 domain-containing protein" evidence="4">
    <location>
        <begin position="18"/>
        <end position="464"/>
    </location>
</feature>
<dbReference type="PANTHER" id="PTHR43806:SF67">
    <property type="entry name" value="EGF-LIKE DOMAIN-CONTAINING PROTEIN"/>
    <property type="match status" value="1"/>
</dbReference>
<dbReference type="OrthoDB" id="206201at2759"/>
<keyword evidence="4" id="KW-0732">Signal</keyword>
<evidence type="ECO:0000313" key="6">
    <source>
        <dbReference type="EMBL" id="CAG7816610.1"/>
    </source>
</evidence>
<dbReference type="InterPro" id="IPR000209">
    <property type="entry name" value="Peptidase_S8/S53_dom"/>
</dbReference>
<gene>
    <name evidence="6" type="ORF">AFUS01_LOCUS27223</name>
</gene>
<name>A0A8J2PIE5_9HEXA</name>